<comment type="caution">
    <text evidence="2">The sequence shown here is derived from an EMBL/GenBank/DDBJ whole genome shotgun (WGS) entry which is preliminary data.</text>
</comment>
<keyword evidence="4" id="KW-1185">Reference proteome</keyword>
<feature type="region of interest" description="Disordered" evidence="1">
    <location>
        <begin position="83"/>
        <end position="103"/>
    </location>
</feature>
<dbReference type="EMBL" id="CAMXCT020000213">
    <property type="protein sequence ID" value="CAL1128964.1"/>
    <property type="molecule type" value="Genomic_DNA"/>
</dbReference>
<feature type="compositionally biased region" description="Basic residues" evidence="1">
    <location>
        <begin position="91"/>
        <end position="103"/>
    </location>
</feature>
<reference evidence="2" key="1">
    <citation type="submission" date="2022-10" db="EMBL/GenBank/DDBJ databases">
        <authorList>
            <person name="Chen Y."/>
            <person name="Dougan E. K."/>
            <person name="Chan C."/>
            <person name="Rhodes N."/>
            <person name="Thang M."/>
        </authorList>
    </citation>
    <scope>NUCLEOTIDE SEQUENCE</scope>
</reference>
<evidence type="ECO:0000313" key="3">
    <source>
        <dbReference type="EMBL" id="CAL4762901.1"/>
    </source>
</evidence>
<sequence>MKICRRWGRRQILSPPQRHQVPFDALSLPRSDRDRCDPRHMVHVIHVIRTVFQSPLAVETHKFMHPKPDTLCSQSALFQISVKSHSQESRKPRKSRKSMQKSFRAKVSRFRFFARCPVCPVLSRE</sequence>
<dbReference type="AlphaFoldDB" id="A0A9P1FFZ4"/>
<dbReference type="EMBL" id="CAMXCT030000213">
    <property type="protein sequence ID" value="CAL4762901.1"/>
    <property type="molecule type" value="Genomic_DNA"/>
</dbReference>
<name>A0A9P1FFZ4_9DINO</name>
<evidence type="ECO:0000256" key="1">
    <source>
        <dbReference type="SAM" id="MobiDB-lite"/>
    </source>
</evidence>
<evidence type="ECO:0000313" key="2">
    <source>
        <dbReference type="EMBL" id="CAI3975589.1"/>
    </source>
</evidence>
<reference evidence="3 4" key="2">
    <citation type="submission" date="2024-05" db="EMBL/GenBank/DDBJ databases">
        <authorList>
            <person name="Chen Y."/>
            <person name="Shah S."/>
            <person name="Dougan E. K."/>
            <person name="Thang M."/>
            <person name="Chan C."/>
        </authorList>
    </citation>
    <scope>NUCLEOTIDE SEQUENCE [LARGE SCALE GENOMIC DNA]</scope>
</reference>
<dbReference type="EMBL" id="CAMXCT010000213">
    <property type="protein sequence ID" value="CAI3975589.1"/>
    <property type="molecule type" value="Genomic_DNA"/>
</dbReference>
<gene>
    <name evidence="2" type="ORF">C1SCF055_LOCUS3888</name>
</gene>
<proteinExistence type="predicted"/>
<evidence type="ECO:0000313" key="4">
    <source>
        <dbReference type="Proteomes" id="UP001152797"/>
    </source>
</evidence>
<organism evidence="2">
    <name type="scientific">Cladocopium goreaui</name>
    <dbReference type="NCBI Taxonomy" id="2562237"/>
    <lineage>
        <taxon>Eukaryota</taxon>
        <taxon>Sar</taxon>
        <taxon>Alveolata</taxon>
        <taxon>Dinophyceae</taxon>
        <taxon>Suessiales</taxon>
        <taxon>Symbiodiniaceae</taxon>
        <taxon>Cladocopium</taxon>
    </lineage>
</organism>
<protein>
    <submittedName>
        <fullName evidence="2">Uncharacterized protein</fullName>
    </submittedName>
</protein>
<accession>A0A9P1FFZ4</accession>
<dbReference type="Proteomes" id="UP001152797">
    <property type="component" value="Unassembled WGS sequence"/>
</dbReference>